<evidence type="ECO:0000259" key="1">
    <source>
        <dbReference type="PROSITE" id="PS51186"/>
    </source>
</evidence>
<organism evidence="2 3">
    <name type="scientific">Cytobacillus spartinae</name>
    <dbReference type="NCBI Taxonomy" id="3299023"/>
    <lineage>
        <taxon>Bacteria</taxon>
        <taxon>Bacillati</taxon>
        <taxon>Bacillota</taxon>
        <taxon>Bacilli</taxon>
        <taxon>Bacillales</taxon>
        <taxon>Bacillaceae</taxon>
        <taxon>Cytobacillus</taxon>
    </lineage>
</organism>
<accession>A0ABW6K9F0</accession>
<dbReference type="EC" id="2.3.-.-" evidence="2"/>
<dbReference type="PANTHER" id="PTHR43792">
    <property type="entry name" value="GNAT FAMILY, PUTATIVE (AFU_ORTHOLOGUE AFUA_3G00765)-RELATED-RELATED"/>
    <property type="match status" value="1"/>
</dbReference>
<feature type="domain" description="N-acetyltransferase" evidence="1">
    <location>
        <begin position="15"/>
        <end position="180"/>
    </location>
</feature>
<dbReference type="RefSeq" id="WP_389357873.1">
    <property type="nucleotide sequence ID" value="NZ_JBIACK010000001.1"/>
</dbReference>
<evidence type="ECO:0000313" key="2">
    <source>
        <dbReference type="EMBL" id="MFE8699570.1"/>
    </source>
</evidence>
<protein>
    <submittedName>
        <fullName evidence="2">GNAT family N-acetyltransferase</fullName>
        <ecNumber evidence="2">2.3.-.-</ecNumber>
    </submittedName>
</protein>
<keyword evidence="2" id="KW-0012">Acyltransferase</keyword>
<dbReference type="Proteomes" id="UP001601059">
    <property type="component" value="Unassembled WGS sequence"/>
</dbReference>
<dbReference type="EMBL" id="JBIACK010000001">
    <property type="protein sequence ID" value="MFE8699570.1"/>
    <property type="molecule type" value="Genomic_DNA"/>
</dbReference>
<dbReference type="InterPro" id="IPR016181">
    <property type="entry name" value="Acyl_CoA_acyltransferase"/>
</dbReference>
<dbReference type="InterPro" id="IPR051531">
    <property type="entry name" value="N-acetyltransferase"/>
</dbReference>
<dbReference type="Pfam" id="PF13302">
    <property type="entry name" value="Acetyltransf_3"/>
    <property type="match status" value="1"/>
</dbReference>
<gene>
    <name evidence="2" type="ORF">ACFYKX_02915</name>
</gene>
<dbReference type="Gene3D" id="3.40.630.30">
    <property type="match status" value="1"/>
</dbReference>
<keyword evidence="2" id="KW-0808">Transferase</keyword>
<dbReference type="PANTHER" id="PTHR43792:SF9">
    <property type="entry name" value="RIBOSOMAL-PROTEIN-ALANINE ACETYLTRANSFERASE"/>
    <property type="match status" value="1"/>
</dbReference>
<dbReference type="SUPFAM" id="SSF55729">
    <property type="entry name" value="Acyl-CoA N-acyltransferases (Nat)"/>
    <property type="match status" value="1"/>
</dbReference>
<evidence type="ECO:0000313" key="3">
    <source>
        <dbReference type="Proteomes" id="UP001601059"/>
    </source>
</evidence>
<dbReference type="InterPro" id="IPR000182">
    <property type="entry name" value="GNAT_dom"/>
</dbReference>
<proteinExistence type="predicted"/>
<comment type="caution">
    <text evidence="2">The sequence shown here is derived from an EMBL/GenBank/DDBJ whole genome shotgun (WGS) entry which is preliminary data.</text>
</comment>
<dbReference type="GO" id="GO:0016746">
    <property type="term" value="F:acyltransferase activity"/>
    <property type="evidence" value="ECO:0007669"/>
    <property type="project" value="UniProtKB-KW"/>
</dbReference>
<dbReference type="PROSITE" id="PS51186">
    <property type="entry name" value="GNAT"/>
    <property type="match status" value="1"/>
</dbReference>
<reference evidence="2 3" key="1">
    <citation type="submission" date="2024-08" db="EMBL/GenBank/DDBJ databases">
        <title>Two novel Cytobacillus novel species.</title>
        <authorList>
            <person name="Liu G."/>
        </authorList>
    </citation>
    <scope>NUCLEOTIDE SEQUENCE [LARGE SCALE GENOMIC DNA]</scope>
    <source>
        <strain evidence="2 3">FJAT-54145</strain>
    </source>
</reference>
<sequence length="187" mass="21934">MNNLKTIPVIETDHYSLRAMTKEDASAMFVFMGDNETMKFLTPHPVSNIDEMEKSIETSLDQFEVEKEIPWVIIDKKTEDVIGMFRLHKLHMWHQKAEMGVVLRKDYQNKGVMTEILSKVMEFSFLTLGLNRLVGDIFAKNNGSRKLLEKYGFHKDGVLRQTDFDGEEFHDTIVYSMLKEEYFKRNL</sequence>
<name>A0ABW6K9F0_9BACI</name>
<keyword evidence="3" id="KW-1185">Reference proteome</keyword>